<dbReference type="InterPro" id="IPR001387">
    <property type="entry name" value="Cro/C1-type_HTH"/>
</dbReference>
<comment type="caution">
    <text evidence="4">The sequence shown here is derived from an EMBL/GenBank/DDBJ whole genome shotgun (WGS) entry which is preliminary data.</text>
</comment>
<feature type="domain" description="HTH cro/C1-type" evidence="3">
    <location>
        <begin position="7"/>
        <end position="68"/>
    </location>
</feature>
<feature type="compositionally biased region" description="Low complexity" evidence="1">
    <location>
        <begin position="156"/>
        <end position="167"/>
    </location>
</feature>
<evidence type="ECO:0000313" key="4">
    <source>
        <dbReference type="EMBL" id="MCX7568598.1"/>
    </source>
</evidence>
<organism evidence="4 5">
    <name type="scientific">Tumebacillus lacus</name>
    <dbReference type="NCBI Taxonomy" id="2995335"/>
    <lineage>
        <taxon>Bacteria</taxon>
        <taxon>Bacillati</taxon>
        <taxon>Bacillota</taxon>
        <taxon>Bacilli</taxon>
        <taxon>Bacillales</taxon>
        <taxon>Alicyclobacillaceae</taxon>
        <taxon>Tumebacillus</taxon>
    </lineage>
</organism>
<dbReference type="Gene3D" id="1.10.260.40">
    <property type="entry name" value="lambda repressor-like DNA-binding domains"/>
    <property type="match status" value="1"/>
</dbReference>
<dbReference type="PANTHER" id="PTHR34475:SF1">
    <property type="entry name" value="CYTOSKELETON PROTEIN RODZ"/>
    <property type="match status" value="1"/>
</dbReference>
<dbReference type="InterPro" id="IPR010982">
    <property type="entry name" value="Lambda_DNA-bd_dom_sf"/>
</dbReference>
<dbReference type="EMBL" id="JAPMLT010000001">
    <property type="protein sequence ID" value="MCX7568598.1"/>
    <property type="molecule type" value="Genomic_DNA"/>
</dbReference>
<feature type="compositionally biased region" description="Basic and acidic residues" evidence="1">
    <location>
        <begin position="141"/>
        <end position="153"/>
    </location>
</feature>
<dbReference type="CDD" id="cd00093">
    <property type="entry name" value="HTH_XRE"/>
    <property type="match status" value="1"/>
</dbReference>
<dbReference type="SUPFAM" id="SSF47413">
    <property type="entry name" value="lambda repressor-like DNA-binding domains"/>
    <property type="match status" value="1"/>
</dbReference>
<dbReference type="PANTHER" id="PTHR34475">
    <property type="match status" value="1"/>
</dbReference>
<dbReference type="RefSeq" id="WP_267149840.1">
    <property type="nucleotide sequence ID" value="NZ_JAPMLT010000001.1"/>
</dbReference>
<proteinExistence type="predicted"/>
<dbReference type="SMART" id="SM00530">
    <property type="entry name" value="HTH_XRE"/>
    <property type="match status" value="1"/>
</dbReference>
<sequence>MQEIGNELKRLREQKGCSLEEVQQATKIRSRYLEAIEEGDLSALPGMVYARGFIKSYAEYLGVNGQELLEQHGLAADVQSPPPEEMRSTRVKKEREASLTNARPSLLGSRAFPQIVAVVAVVAVLAIGYGVIVSNNQTEDTESKSQETAKTEAEGQPAAPLETAPAPAQTPAPAPAQQPAPEPPKPKTTVEQSAKTNNSTTYAVTTTGPMSMQLAATSDCWIQVTADGKIIETGTVKAGETRTWQANQNIAVLTGNSKGVTMKINDQNVAFEPQLRGYTYAFHIKP</sequence>
<evidence type="ECO:0000259" key="3">
    <source>
        <dbReference type="SMART" id="SM00530"/>
    </source>
</evidence>
<dbReference type="InterPro" id="IPR050400">
    <property type="entry name" value="Bact_Cytoskel_RodZ"/>
</dbReference>
<dbReference type="Pfam" id="PF13464">
    <property type="entry name" value="RodZ_C"/>
    <property type="match status" value="1"/>
</dbReference>
<feature type="region of interest" description="Disordered" evidence="1">
    <location>
        <begin position="138"/>
        <end position="204"/>
    </location>
</feature>
<accession>A0ABT3WY35</accession>
<dbReference type="Proteomes" id="UP001208017">
    <property type="component" value="Unassembled WGS sequence"/>
</dbReference>
<evidence type="ECO:0000256" key="1">
    <source>
        <dbReference type="SAM" id="MobiDB-lite"/>
    </source>
</evidence>
<dbReference type="InterPro" id="IPR025194">
    <property type="entry name" value="RodZ-like_C"/>
</dbReference>
<dbReference type="Pfam" id="PF13413">
    <property type="entry name" value="HTH_25"/>
    <property type="match status" value="1"/>
</dbReference>
<feature type="compositionally biased region" description="Basic and acidic residues" evidence="1">
    <location>
        <begin position="84"/>
        <end position="97"/>
    </location>
</feature>
<evidence type="ECO:0000256" key="2">
    <source>
        <dbReference type="SAM" id="Phobius"/>
    </source>
</evidence>
<keyword evidence="2" id="KW-1133">Transmembrane helix</keyword>
<evidence type="ECO:0000313" key="5">
    <source>
        <dbReference type="Proteomes" id="UP001208017"/>
    </source>
</evidence>
<feature type="compositionally biased region" description="Pro residues" evidence="1">
    <location>
        <begin position="168"/>
        <end position="183"/>
    </location>
</feature>
<protein>
    <submittedName>
        <fullName evidence="4">DUF4115 domain-containing protein</fullName>
    </submittedName>
</protein>
<feature type="region of interest" description="Disordered" evidence="1">
    <location>
        <begin position="74"/>
        <end position="97"/>
    </location>
</feature>
<reference evidence="4 5" key="1">
    <citation type="submission" date="2022-11" db="EMBL/GenBank/DDBJ databases">
        <title>Study of microbial diversity in lake waters.</title>
        <authorList>
            <person name="Zhang J."/>
        </authorList>
    </citation>
    <scope>NUCLEOTIDE SEQUENCE [LARGE SCALE GENOMIC DNA]</scope>
    <source>
        <strain evidence="4 5">DT12</strain>
    </source>
</reference>
<keyword evidence="2" id="KW-0812">Transmembrane</keyword>
<name>A0ABT3WY35_9BACL</name>
<keyword evidence="5" id="KW-1185">Reference proteome</keyword>
<gene>
    <name evidence="4" type="ORF">OS242_01270</name>
</gene>
<keyword evidence="2" id="KW-0472">Membrane</keyword>
<feature type="transmembrane region" description="Helical" evidence="2">
    <location>
        <begin position="111"/>
        <end position="132"/>
    </location>
</feature>